<name>A0A1F7F4A9_UNCRA</name>
<proteinExistence type="predicted"/>
<reference evidence="1 2" key="1">
    <citation type="journal article" date="2016" name="Nat. Commun.">
        <title>Thousands of microbial genomes shed light on interconnected biogeochemical processes in an aquifer system.</title>
        <authorList>
            <person name="Anantharaman K."/>
            <person name="Brown C.T."/>
            <person name="Hug L.A."/>
            <person name="Sharon I."/>
            <person name="Castelle C.J."/>
            <person name="Probst A.J."/>
            <person name="Thomas B.C."/>
            <person name="Singh A."/>
            <person name="Wilkins M.J."/>
            <person name="Karaoz U."/>
            <person name="Brodie E.L."/>
            <person name="Williams K.H."/>
            <person name="Hubbard S.S."/>
            <person name="Banfield J.F."/>
        </authorList>
    </citation>
    <scope>NUCLEOTIDE SEQUENCE [LARGE SCALE GENOMIC DNA]</scope>
</reference>
<dbReference type="Gene3D" id="2.60.120.1140">
    <property type="entry name" value="Protein of unknown function DUF192"/>
    <property type="match status" value="1"/>
</dbReference>
<protein>
    <recommendedName>
        <fullName evidence="3">DUF192 domain-containing protein</fullName>
    </recommendedName>
</protein>
<gene>
    <name evidence="1" type="ORF">A2519_19300</name>
</gene>
<dbReference type="InterPro" id="IPR038695">
    <property type="entry name" value="Saro_0823-like_sf"/>
</dbReference>
<dbReference type="Pfam" id="PF02643">
    <property type="entry name" value="DUF192"/>
    <property type="match status" value="1"/>
</dbReference>
<comment type="caution">
    <text evidence="1">The sequence shown here is derived from an EMBL/GenBank/DDBJ whole genome shotgun (WGS) entry which is preliminary data.</text>
</comment>
<sequence length="94" mass="10892">MTLELSDGRSIPHVVVCDSFLKRLLGFMFRKKLAPGQALLFPGCWIIHTCFMRKSIRVLFLDNGHAVVREIENMKPWRIAWCGRARHTLEIVRG</sequence>
<evidence type="ECO:0008006" key="3">
    <source>
        <dbReference type="Google" id="ProtNLM"/>
    </source>
</evidence>
<dbReference type="AlphaFoldDB" id="A0A1F7F4A9"/>
<dbReference type="EMBL" id="MFYX01000125">
    <property type="protein sequence ID" value="OGK01471.1"/>
    <property type="molecule type" value="Genomic_DNA"/>
</dbReference>
<evidence type="ECO:0000313" key="1">
    <source>
        <dbReference type="EMBL" id="OGK01471.1"/>
    </source>
</evidence>
<organism evidence="1 2">
    <name type="scientific">Candidatus Raymondbacteria bacterium RIFOXYD12_FULL_49_13</name>
    <dbReference type="NCBI Taxonomy" id="1817890"/>
    <lineage>
        <taxon>Bacteria</taxon>
        <taxon>Raymondiibacteriota</taxon>
    </lineage>
</organism>
<dbReference type="InterPro" id="IPR003795">
    <property type="entry name" value="DUF192"/>
</dbReference>
<dbReference type="Proteomes" id="UP000179243">
    <property type="component" value="Unassembled WGS sequence"/>
</dbReference>
<evidence type="ECO:0000313" key="2">
    <source>
        <dbReference type="Proteomes" id="UP000179243"/>
    </source>
</evidence>
<accession>A0A1F7F4A9</accession>